<dbReference type="AlphaFoldDB" id="A0AAN6VAX8"/>
<feature type="repeat" description="ANK" evidence="3">
    <location>
        <begin position="1106"/>
        <end position="1127"/>
    </location>
</feature>
<dbReference type="GeneID" id="87819121"/>
<dbReference type="SUPFAM" id="SSF48403">
    <property type="entry name" value="Ankyrin repeat"/>
    <property type="match status" value="1"/>
</dbReference>
<dbReference type="PROSITE" id="PS50297">
    <property type="entry name" value="ANK_REP_REGION"/>
    <property type="match status" value="5"/>
</dbReference>
<dbReference type="Pfam" id="PF00023">
    <property type="entry name" value="Ank"/>
    <property type="match status" value="1"/>
</dbReference>
<feature type="compositionally biased region" description="Polar residues" evidence="4">
    <location>
        <begin position="175"/>
        <end position="188"/>
    </location>
</feature>
<reference evidence="6" key="2">
    <citation type="submission" date="2023-05" db="EMBL/GenBank/DDBJ databases">
        <authorList>
            <consortium name="Lawrence Berkeley National Laboratory"/>
            <person name="Steindorff A."/>
            <person name="Hensen N."/>
            <person name="Bonometti L."/>
            <person name="Westerberg I."/>
            <person name="Brannstrom I.O."/>
            <person name="Guillou S."/>
            <person name="Cros-Aarteil S."/>
            <person name="Calhoun S."/>
            <person name="Haridas S."/>
            <person name="Kuo A."/>
            <person name="Mondo S."/>
            <person name="Pangilinan J."/>
            <person name="Riley R."/>
            <person name="Labutti K."/>
            <person name="Andreopoulos B."/>
            <person name="Lipzen A."/>
            <person name="Chen C."/>
            <person name="Yanf M."/>
            <person name="Daum C."/>
            <person name="Ng V."/>
            <person name="Clum A."/>
            <person name="Ohm R."/>
            <person name="Martin F."/>
            <person name="Silar P."/>
            <person name="Natvig D."/>
            <person name="Lalanne C."/>
            <person name="Gautier V."/>
            <person name="Ament-Velasquez S.L."/>
            <person name="Kruys A."/>
            <person name="Hutchinson M.I."/>
            <person name="Powell A.J."/>
            <person name="Barry K."/>
            <person name="Miller A.N."/>
            <person name="Grigoriev I.V."/>
            <person name="Debuchy R."/>
            <person name="Gladieux P."/>
            <person name="Thoren M.H."/>
            <person name="Johannesson H."/>
        </authorList>
    </citation>
    <scope>NUCLEOTIDE SEQUENCE</scope>
    <source>
        <strain evidence="6">CBS 141.50</strain>
    </source>
</reference>
<dbReference type="InterPro" id="IPR036770">
    <property type="entry name" value="Ankyrin_rpt-contain_sf"/>
</dbReference>
<sequence>MAGRRPGGPPPKRFPERLALFALLALFGERVTMQFMSQATGWADNIILAMAPLGVITAIVGAIRIGGPHWLRAIIGRARESRATQIVRVMGKAPIREFVVLFLKEQNPKSGDDEKDGYIQVMELRDGEREREERKLYDKFRRKETQEKMHGNTTDHTEGNEAKTAEDDPREDIGSESNGNEDSNTQDPNKYLEKHESINLEETGQNGPASLDECNLNQPITVIQNVTAQTPNLTLNVRNKLGRGELYFVAATGTFLQLGVLVFSGFTAYHPPFRLEWLKNDMPVADYAYPCNATGTLLLVVGMLVCSYVVESSTTEDSYRPAEHEGREARVVWLQRSGIVNDQRFESFAVYPQEPSALITTSKRKRSQSGLDLVITVVGTVVSLVGFVLQFVGLRGLHWSSSIAQLIATGSMVMLRAWVRRNLATLPEYAPLLPGHELDWLAMSLGADTANPMWMSGPQHRLRPWMSGVEYDNDNSSLAMSAAADDMAENLGPDQQKEATPQATYLGVECEASPFSQSNRVHQLMLQGPAATEAIALTHAIEITMDSLFGTTNTVGDVIRWSLPAIGLLGESSHSGSVEFRVERGETGRWRAFSDEIEAALSLWLYSVYEDEDPLGGGGKLLGRESEAAKGVLDIKPLRSGDDAWLRTKGTLAKRNLKLLGPHTLALHRDLRWWVPDCAARVVAACAADPGVEIRRFLAPEPNKLEVAVHRVAGCASSWNYTEKTSVYTAPIPREAIPRDEDIDPQWTLAVETHTPLATLYSQHLLTAFMWAAAKEMQPLPGSAEIWPAQMNGTADAGAPEWQSFEVRDTQIQTLAEDIRGTGIGTLDDVYLAIIPPLSMHNKLPQPDTSDWALRYVAAAQQSGQWEETTAAYLWLFRAARTFPGHNFNRAVVLLVVYWATIMNGINRSQALYLDHRVQAYLLNARSALEQLLQARPRINDPDMEGRAPLHYALVGGNRGAMELLIGAGADINRADVWGWTPLHLAAHRGRKDLLESGLDNEAQDIDRRTPLHLASVAGRQANVKRLIEAGTDLSRKDAFGDTALHLAAKRGREPVVQCLVEAGAYIDSKNRKGNTPLHRAAQEKHDTVVRCLITRGADANAQDVLGWTPLHEAANQGDEAMFQYLV</sequence>
<reference evidence="6" key="1">
    <citation type="journal article" date="2023" name="Mol. Phylogenet. Evol.">
        <title>Genome-scale phylogeny and comparative genomics of the fungal order Sordariales.</title>
        <authorList>
            <person name="Hensen N."/>
            <person name="Bonometti L."/>
            <person name="Westerberg I."/>
            <person name="Brannstrom I.O."/>
            <person name="Guillou S."/>
            <person name="Cros-Aarteil S."/>
            <person name="Calhoun S."/>
            <person name="Haridas S."/>
            <person name="Kuo A."/>
            <person name="Mondo S."/>
            <person name="Pangilinan J."/>
            <person name="Riley R."/>
            <person name="LaButti K."/>
            <person name="Andreopoulos B."/>
            <person name="Lipzen A."/>
            <person name="Chen C."/>
            <person name="Yan M."/>
            <person name="Daum C."/>
            <person name="Ng V."/>
            <person name="Clum A."/>
            <person name="Steindorff A."/>
            <person name="Ohm R.A."/>
            <person name="Martin F."/>
            <person name="Silar P."/>
            <person name="Natvig D.O."/>
            <person name="Lalanne C."/>
            <person name="Gautier V."/>
            <person name="Ament-Velasquez S.L."/>
            <person name="Kruys A."/>
            <person name="Hutchinson M.I."/>
            <person name="Powell A.J."/>
            <person name="Barry K."/>
            <person name="Miller A.N."/>
            <person name="Grigoriev I.V."/>
            <person name="Debuchy R."/>
            <person name="Gladieux P."/>
            <person name="Hiltunen Thoren M."/>
            <person name="Johannesson H."/>
        </authorList>
    </citation>
    <scope>NUCLEOTIDE SEQUENCE</scope>
    <source>
        <strain evidence="6">CBS 141.50</strain>
    </source>
</reference>
<feature type="repeat" description="ANK" evidence="3">
    <location>
        <begin position="1073"/>
        <end position="1105"/>
    </location>
</feature>
<keyword evidence="7" id="KW-1185">Reference proteome</keyword>
<dbReference type="PANTHER" id="PTHR24171">
    <property type="entry name" value="ANKYRIN REPEAT DOMAIN-CONTAINING PROTEIN 39-RELATED"/>
    <property type="match status" value="1"/>
</dbReference>
<keyword evidence="2 3" id="KW-0040">ANK repeat</keyword>
<feature type="transmembrane region" description="Helical" evidence="5">
    <location>
        <begin position="287"/>
        <end position="310"/>
    </location>
</feature>
<dbReference type="Gene3D" id="1.25.40.20">
    <property type="entry name" value="Ankyrin repeat-containing domain"/>
    <property type="match status" value="3"/>
</dbReference>
<keyword evidence="5" id="KW-0472">Membrane</keyword>
<proteinExistence type="predicted"/>
<evidence type="ECO:0000256" key="1">
    <source>
        <dbReference type="ARBA" id="ARBA00022737"/>
    </source>
</evidence>
<feature type="region of interest" description="Disordered" evidence="4">
    <location>
        <begin position="130"/>
        <end position="189"/>
    </location>
</feature>
<accession>A0AAN6VAX8</accession>
<evidence type="ECO:0000256" key="4">
    <source>
        <dbReference type="SAM" id="MobiDB-lite"/>
    </source>
</evidence>
<evidence type="ECO:0000313" key="7">
    <source>
        <dbReference type="Proteomes" id="UP001302676"/>
    </source>
</evidence>
<feature type="repeat" description="ANK" evidence="3">
    <location>
        <begin position="945"/>
        <end position="977"/>
    </location>
</feature>
<feature type="repeat" description="ANK" evidence="3">
    <location>
        <begin position="1040"/>
        <end position="1072"/>
    </location>
</feature>
<evidence type="ECO:0000256" key="5">
    <source>
        <dbReference type="SAM" id="Phobius"/>
    </source>
</evidence>
<dbReference type="PROSITE" id="PS50088">
    <property type="entry name" value="ANK_REPEAT"/>
    <property type="match status" value="5"/>
</dbReference>
<dbReference type="InterPro" id="IPR002110">
    <property type="entry name" value="Ankyrin_rpt"/>
</dbReference>
<evidence type="ECO:0000256" key="3">
    <source>
        <dbReference type="PROSITE-ProRule" id="PRU00023"/>
    </source>
</evidence>
<evidence type="ECO:0000313" key="6">
    <source>
        <dbReference type="EMBL" id="KAK4148034.1"/>
    </source>
</evidence>
<organism evidence="6 7">
    <name type="scientific">Dichotomopilus funicola</name>
    <dbReference type="NCBI Taxonomy" id="1934379"/>
    <lineage>
        <taxon>Eukaryota</taxon>
        <taxon>Fungi</taxon>
        <taxon>Dikarya</taxon>
        <taxon>Ascomycota</taxon>
        <taxon>Pezizomycotina</taxon>
        <taxon>Sordariomycetes</taxon>
        <taxon>Sordariomycetidae</taxon>
        <taxon>Sordariales</taxon>
        <taxon>Chaetomiaceae</taxon>
        <taxon>Dichotomopilus</taxon>
    </lineage>
</organism>
<keyword evidence="1" id="KW-0677">Repeat</keyword>
<feature type="compositionally biased region" description="Basic and acidic residues" evidence="4">
    <location>
        <begin position="130"/>
        <end position="173"/>
    </location>
</feature>
<dbReference type="SMART" id="SM00248">
    <property type="entry name" value="ANK"/>
    <property type="match status" value="5"/>
</dbReference>
<dbReference type="PRINTS" id="PR01415">
    <property type="entry name" value="ANKYRIN"/>
</dbReference>
<comment type="caution">
    <text evidence="6">The sequence shown here is derived from an EMBL/GenBank/DDBJ whole genome shotgun (WGS) entry which is preliminary data.</text>
</comment>
<dbReference type="Pfam" id="PF12796">
    <property type="entry name" value="Ank_2"/>
    <property type="match status" value="2"/>
</dbReference>
<feature type="transmembrane region" description="Helical" evidence="5">
    <location>
        <begin position="246"/>
        <end position="267"/>
    </location>
</feature>
<dbReference type="RefSeq" id="XP_062641405.1">
    <property type="nucleotide sequence ID" value="XM_062782508.1"/>
</dbReference>
<name>A0AAN6VAX8_9PEZI</name>
<keyword evidence="5" id="KW-0812">Transmembrane</keyword>
<evidence type="ECO:0000256" key="2">
    <source>
        <dbReference type="ARBA" id="ARBA00023043"/>
    </source>
</evidence>
<feature type="transmembrane region" description="Helical" evidence="5">
    <location>
        <begin position="46"/>
        <end position="67"/>
    </location>
</feature>
<feature type="repeat" description="ANK" evidence="3">
    <location>
        <begin position="1007"/>
        <end position="1039"/>
    </location>
</feature>
<feature type="transmembrane region" description="Helical" evidence="5">
    <location>
        <begin position="373"/>
        <end position="393"/>
    </location>
</feature>
<dbReference type="EMBL" id="MU853554">
    <property type="protein sequence ID" value="KAK4148034.1"/>
    <property type="molecule type" value="Genomic_DNA"/>
</dbReference>
<protein>
    <submittedName>
        <fullName evidence="6">Uncharacterized protein</fullName>
    </submittedName>
</protein>
<dbReference type="Proteomes" id="UP001302676">
    <property type="component" value="Unassembled WGS sequence"/>
</dbReference>
<gene>
    <name evidence="6" type="ORF">C8A04DRAFT_33569</name>
</gene>
<keyword evidence="5" id="KW-1133">Transmembrane helix</keyword>